<keyword evidence="2" id="KW-1185">Reference proteome</keyword>
<comment type="caution">
    <text evidence="1">The sequence shown here is derived from an EMBL/GenBank/DDBJ whole genome shotgun (WGS) entry which is preliminary data.</text>
</comment>
<dbReference type="Proteomes" id="UP000637769">
    <property type="component" value="Unassembled WGS sequence"/>
</dbReference>
<proteinExistence type="predicted"/>
<dbReference type="PANTHER" id="PTHR37490">
    <property type="entry name" value="EXPRESSED PROTEIN"/>
    <property type="match status" value="1"/>
</dbReference>
<reference evidence="2" key="1">
    <citation type="journal article" date="2019" name="Int. J. Syst. Evol. Microbiol.">
        <title>The Global Catalogue of Microorganisms (GCM) 10K type strain sequencing project: providing services to taxonomists for standard genome sequencing and annotation.</title>
        <authorList>
            <consortium name="The Broad Institute Genomics Platform"/>
            <consortium name="The Broad Institute Genome Sequencing Center for Infectious Disease"/>
            <person name="Wu L."/>
            <person name="Ma J."/>
        </authorList>
    </citation>
    <scope>NUCLEOTIDE SEQUENCE [LARGE SCALE GENOMIC DNA]</scope>
    <source>
        <strain evidence="2">CCM 7132</strain>
    </source>
</reference>
<evidence type="ECO:0000313" key="1">
    <source>
        <dbReference type="EMBL" id="GGC42105.1"/>
    </source>
</evidence>
<accession>A0ABQ1MP89</accession>
<gene>
    <name evidence="1" type="ORF">GCM10007207_29260</name>
</gene>
<dbReference type="EMBL" id="BMCH01000012">
    <property type="protein sequence ID" value="GGC42105.1"/>
    <property type="molecule type" value="Genomic_DNA"/>
</dbReference>
<name>A0ABQ1MP89_9PROT</name>
<protein>
    <submittedName>
        <fullName evidence="1">Uncharacterized protein</fullName>
    </submittedName>
</protein>
<sequence>MPSIVISRYNENIDWIKNIPDYYKIFLYNKGPKNVSPEITNNVYKYIELENVGKESDTYLLHMICNVENDDSYTVFSQGDPFDHSENFLALLSHEFSGDVWGYASQWKPGYPPQSTLQKYFANNHDVARNEIFSLFNWGPIQSFDEGAFLISRLYFETFGVKNGINIAADFFEKIGHYRVREKALNATFGEFSYGAIFGVRNQAIHSIERDIYIKALTFVRSAGMAGHIMERLWLHFFDHPFICFDPKNNHTA</sequence>
<organism evidence="1 2">
    <name type="scientific">Asaia siamensis</name>
    <dbReference type="NCBI Taxonomy" id="110479"/>
    <lineage>
        <taxon>Bacteria</taxon>
        <taxon>Pseudomonadati</taxon>
        <taxon>Pseudomonadota</taxon>
        <taxon>Alphaproteobacteria</taxon>
        <taxon>Acetobacterales</taxon>
        <taxon>Acetobacteraceae</taxon>
        <taxon>Asaia</taxon>
    </lineage>
</organism>
<evidence type="ECO:0000313" key="2">
    <source>
        <dbReference type="Proteomes" id="UP000637769"/>
    </source>
</evidence>
<dbReference type="RefSeq" id="WP_229719931.1">
    <property type="nucleotide sequence ID" value="NZ_BMCH01000012.1"/>
</dbReference>
<dbReference type="PANTHER" id="PTHR37490:SF1">
    <property type="entry name" value="GLYCOSYLTRANSFERASE 2-LIKE DOMAIN-CONTAINING PROTEIN"/>
    <property type="match status" value="1"/>
</dbReference>